<dbReference type="EMBL" id="PVWO01000063">
    <property type="protein sequence ID" value="PSB57748.1"/>
    <property type="molecule type" value="Genomic_DNA"/>
</dbReference>
<protein>
    <submittedName>
        <fullName evidence="3">Site-specific integrase</fullName>
    </submittedName>
</protein>
<proteinExistence type="predicted"/>
<dbReference type="Gene3D" id="1.10.443.10">
    <property type="entry name" value="Intergrase catalytic core"/>
    <property type="match status" value="1"/>
</dbReference>
<dbReference type="Pfam" id="PF00589">
    <property type="entry name" value="Phage_integrase"/>
    <property type="match status" value="1"/>
</dbReference>
<dbReference type="PANTHER" id="PTHR30349:SF64">
    <property type="entry name" value="PROPHAGE INTEGRASE INTD-RELATED"/>
    <property type="match status" value="1"/>
</dbReference>
<keyword evidence="4" id="KW-1185">Reference proteome</keyword>
<comment type="caution">
    <text evidence="3">The sequence shown here is derived from an EMBL/GenBank/DDBJ whole genome shotgun (WGS) entry which is preliminary data.</text>
</comment>
<sequence>MHIEEKGKSLIIRWRFEGKKFHKTLSKHNNPIGRKHAEMVMASIEKDIMCGRFDPSTYTQAGKAKKQEIATLAANDLFAKYAEHRMSDYDLSNSSRVRFKGIVSKLKQLLGKEFQASNLTPEVAGDAIALWSESVSNRTIRAYLFDLAAAWDWAVKEGLVECDTNPWSKSLDRLRKKLPTPKKPQPFSEDELRSIVGAFDRLPPSYSHYKDAAVFISQTACRFGEMAALTWSDVSENFDRVTISKSVSRGHLRDTTKTGESRTILLTPAVIQILKTRSKRFRPYLSDALVFPAPKGGFLNDNNFRNKIWKPLLKAAGVTYRKPYNFRHSGVSHAANNGVSIADLAAQTGHSTKTLMTSYLHPIEQKVVFTDYLSE</sequence>
<dbReference type="Pfam" id="PF12167">
    <property type="entry name" value="Arm-DNA-bind_2"/>
    <property type="match status" value="1"/>
</dbReference>
<dbReference type="GO" id="GO:0015074">
    <property type="term" value="P:DNA integration"/>
    <property type="evidence" value="ECO:0007669"/>
    <property type="project" value="InterPro"/>
</dbReference>
<dbReference type="GO" id="GO:0003677">
    <property type="term" value="F:DNA binding"/>
    <property type="evidence" value="ECO:0007669"/>
    <property type="project" value="InterPro"/>
</dbReference>
<evidence type="ECO:0000256" key="1">
    <source>
        <dbReference type="ARBA" id="ARBA00023172"/>
    </source>
</evidence>
<dbReference type="GO" id="GO:0006310">
    <property type="term" value="P:DNA recombination"/>
    <property type="evidence" value="ECO:0007669"/>
    <property type="project" value="UniProtKB-KW"/>
</dbReference>
<organism evidence="3 4">
    <name type="scientific">Chamaesiphon polymorphus CCALA 037</name>
    <dbReference type="NCBI Taxonomy" id="2107692"/>
    <lineage>
        <taxon>Bacteria</taxon>
        <taxon>Bacillati</taxon>
        <taxon>Cyanobacteriota</taxon>
        <taxon>Cyanophyceae</taxon>
        <taxon>Gomontiellales</taxon>
        <taxon>Chamaesiphonaceae</taxon>
        <taxon>Chamaesiphon</taxon>
    </lineage>
</organism>
<feature type="domain" description="Tyr recombinase" evidence="2">
    <location>
        <begin position="182"/>
        <end position="375"/>
    </location>
</feature>
<name>A0A2T1GJ04_9CYAN</name>
<dbReference type="InterPro" id="IPR002104">
    <property type="entry name" value="Integrase_catalytic"/>
</dbReference>
<dbReference type="OrthoDB" id="530235at2"/>
<dbReference type="Proteomes" id="UP000238937">
    <property type="component" value="Unassembled WGS sequence"/>
</dbReference>
<dbReference type="InterPro" id="IPR050090">
    <property type="entry name" value="Tyrosine_recombinase_XerCD"/>
</dbReference>
<dbReference type="InterPro" id="IPR011010">
    <property type="entry name" value="DNA_brk_join_enz"/>
</dbReference>
<dbReference type="PANTHER" id="PTHR30349">
    <property type="entry name" value="PHAGE INTEGRASE-RELATED"/>
    <property type="match status" value="1"/>
</dbReference>
<evidence type="ECO:0000259" key="2">
    <source>
        <dbReference type="PROSITE" id="PS51898"/>
    </source>
</evidence>
<dbReference type="InterPro" id="IPR022000">
    <property type="entry name" value="Min27-like_integrase_DNA_bind"/>
</dbReference>
<dbReference type="RefSeq" id="WP_106302142.1">
    <property type="nucleotide sequence ID" value="NZ_PVWO01000063.1"/>
</dbReference>
<accession>A0A2T1GJ04</accession>
<evidence type="ECO:0000313" key="3">
    <source>
        <dbReference type="EMBL" id="PSB57748.1"/>
    </source>
</evidence>
<dbReference type="CDD" id="cd00796">
    <property type="entry name" value="INT_Rci_Hp1_C"/>
    <property type="match status" value="1"/>
</dbReference>
<dbReference type="SUPFAM" id="SSF56349">
    <property type="entry name" value="DNA breaking-rejoining enzymes"/>
    <property type="match status" value="1"/>
</dbReference>
<reference evidence="3 4" key="1">
    <citation type="submission" date="2018-03" db="EMBL/GenBank/DDBJ databases">
        <title>The ancient ancestry and fast evolution of plastids.</title>
        <authorList>
            <person name="Moore K.R."/>
            <person name="Magnabosco C."/>
            <person name="Momper L."/>
            <person name="Gold D.A."/>
            <person name="Bosak T."/>
            <person name="Fournier G.P."/>
        </authorList>
    </citation>
    <scope>NUCLEOTIDE SEQUENCE [LARGE SCALE GENOMIC DNA]</scope>
    <source>
        <strain evidence="3 4">CCALA 037</strain>
    </source>
</reference>
<dbReference type="PROSITE" id="PS51898">
    <property type="entry name" value="TYR_RECOMBINASE"/>
    <property type="match status" value="1"/>
</dbReference>
<dbReference type="AlphaFoldDB" id="A0A2T1GJ04"/>
<keyword evidence="1" id="KW-0233">DNA recombination</keyword>
<evidence type="ECO:0000313" key="4">
    <source>
        <dbReference type="Proteomes" id="UP000238937"/>
    </source>
</evidence>
<gene>
    <name evidence="3" type="ORF">C7B77_07245</name>
</gene>
<dbReference type="InterPro" id="IPR013762">
    <property type="entry name" value="Integrase-like_cat_sf"/>
</dbReference>